<reference evidence="3 4" key="1">
    <citation type="journal article" date="2009" name="Proc. Natl. Acad. Sci. U.S.A.">
        <title>The genomic basis of trophic strategy in marine bacteria.</title>
        <authorList>
            <person name="Lauro F.M."/>
            <person name="McDougald D."/>
            <person name="Thomas T."/>
            <person name="Williams T.J."/>
            <person name="Egan S."/>
            <person name="Rice S."/>
            <person name="DeMaere M.Z."/>
            <person name="Ting L."/>
            <person name="Ertan H."/>
            <person name="Johnson J."/>
            <person name="Ferriera S."/>
            <person name="Lapidus A."/>
            <person name="Anderson I."/>
            <person name="Kyrpides N."/>
            <person name="Munk A.C."/>
            <person name="Detter C."/>
            <person name="Han C.S."/>
            <person name="Brown M.V."/>
            <person name="Robb F.T."/>
            <person name="Kjelleberg S."/>
            <person name="Cavicchioli R."/>
        </authorList>
    </citation>
    <scope>NUCLEOTIDE SEQUENCE [LARGE SCALE GENOMIC DNA]</scope>
    <source>
        <strain evidence="4">DSM 13593 / LMG 18877 / RB2256</strain>
    </source>
</reference>
<protein>
    <submittedName>
        <fullName evidence="3">Hemerythrin HHE cation binding region</fullName>
    </submittedName>
</protein>
<keyword evidence="4" id="KW-1185">Reference proteome</keyword>
<dbReference type="KEGG" id="sal:Sala_2188"/>
<dbReference type="HOGENOM" id="CLU_079417_6_1_5"/>
<evidence type="ECO:0000259" key="2">
    <source>
        <dbReference type="Pfam" id="PF01814"/>
    </source>
</evidence>
<evidence type="ECO:0000256" key="1">
    <source>
        <dbReference type="SAM" id="MobiDB-lite"/>
    </source>
</evidence>
<dbReference type="CDD" id="cd12108">
    <property type="entry name" value="Hr-like"/>
    <property type="match status" value="1"/>
</dbReference>
<dbReference type="OrthoDB" id="5523420at2"/>
<name>Q1GR25_SPHAL</name>
<dbReference type="EMBL" id="CP000356">
    <property type="protein sequence ID" value="ABF53897.1"/>
    <property type="molecule type" value="Genomic_DNA"/>
</dbReference>
<dbReference type="InterPro" id="IPR012312">
    <property type="entry name" value="Hemerythrin-like"/>
</dbReference>
<accession>Q1GR25</accession>
<dbReference type="PANTHER" id="PTHR35585">
    <property type="entry name" value="HHE DOMAIN PROTEIN (AFU_ORTHOLOGUE AFUA_4G00730)"/>
    <property type="match status" value="1"/>
</dbReference>
<dbReference type="Proteomes" id="UP000006578">
    <property type="component" value="Chromosome"/>
</dbReference>
<dbReference type="STRING" id="317655.Sala_2188"/>
<dbReference type="Pfam" id="PF01814">
    <property type="entry name" value="Hemerythrin"/>
    <property type="match status" value="1"/>
</dbReference>
<gene>
    <name evidence="3" type="ordered locus">Sala_2188</name>
</gene>
<sequence>MAETRIFARLKADHDRHRELLDKIDATHGDSDERRTLFEAFRVEVTAHAASEEMSLYATMLADPDLRDEAQHSVAEHKEIEDFLTELYEMDFASSGWLTRFRTMKDRYLHHIDEEEQEMFPAAEKDLSDARKKELIKIFEKEKPREKAKAAEEEPSSEHARD</sequence>
<organism evidence="3 4">
    <name type="scientific">Sphingopyxis alaskensis (strain DSM 13593 / LMG 18877 / RB2256)</name>
    <name type="common">Sphingomonas alaskensis</name>
    <dbReference type="NCBI Taxonomy" id="317655"/>
    <lineage>
        <taxon>Bacteria</taxon>
        <taxon>Pseudomonadati</taxon>
        <taxon>Pseudomonadota</taxon>
        <taxon>Alphaproteobacteria</taxon>
        <taxon>Sphingomonadales</taxon>
        <taxon>Sphingomonadaceae</taxon>
        <taxon>Sphingopyxis</taxon>
    </lineage>
</organism>
<proteinExistence type="predicted"/>
<dbReference type="AlphaFoldDB" id="Q1GR25"/>
<dbReference type="PANTHER" id="PTHR35585:SF1">
    <property type="entry name" value="HHE DOMAIN PROTEIN (AFU_ORTHOLOGUE AFUA_4G00730)"/>
    <property type="match status" value="1"/>
</dbReference>
<feature type="domain" description="Hemerythrin-like" evidence="2">
    <location>
        <begin position="7"/>
        <end position="123"/>
    </location>
</feature>
<evidence type="ECO:0000313" key="3">
    <source>
        <dbReference type="EMBL" id="ABF53897.1"/>
    </source>
</evidence>
<dbReference type="eggNOG" id="COG5592">
    <property type="taxonomic scope" value="Bacteria"/>
</dbReference>
<dbReference type="Gene3D" id="1.20.120.520">
    <property type="entry name" value="nmb1532 protein domain like"/>
    <property type="match status" value="1"/>
</dbReference>
<dbReference type="RefSeq" id="WP_011542473.1">
    <property type="nucleotide sequence ID" value="NC_008048.1"/>
</dbReference>
<evidence type="ECO:0000313" key="4">
    <source>
        <dbReference type="Proteomes" id="UP000006578"/>
    </source>
</evidence>
<feature type="region of interest" description="Disordered" evidence="1">
    <location>
        <begin position="141"/>
        <end position="162"/>
    </location>
</feature>